<evidence type="ECO:0000313" key="2">
    <source>
        <dbReference type="Proteomes" id="UP000275368"/>
    </source>
</evidence>
<proteinExistence type="predicted"/>
<keyword evidence="2" id="KW-1185">Reference proteome</keyword>
<name>A0A3G9IJ54_9BACL</name>
<dbReference type="RefSeq" id="WP_125653368.1">
    <property type="nucleotide sequence ID" value="NZ_AP019308.1"/>
</dbReference>
<dbReference type="AlphaFoldDB" id="A0A3G9IJ54"/>
<sequence length="146" mass="16816">MSIWYKLLLYLHVLSAIISIGPFFALIPLVKKLRGAEILEQNAYVVTFRYAIRLAKHAGHVLVGTGILLVIIGSWSWQSSWIVITILILISSLYFLARAFSPKLRKLNEPDQDKGKIIGLLSRSVWIYLILLMIMLWFMVTKPNFW</sequence>
<reference evidence="1 2" key="1">
    <citation type="submission" date="2018-11" db="EMBL/GenBank/DDBJ databases">
        <title>Complete genome sequence of Paenibacillus baekrokdamisoli strain KCTC 33723.</title>
        <authorList>
            <person name="Kang S.W."/>
            <person name="Lee K.C."/>
            <person name="Kim K.K."/>
            <person name="Kim J.S."/>
            <person name="Kim D.S."/>
            <person name="Ko S.H."/>
            <person name="Yang S.H."/>
            <person name="Lee J.S."/>
        </authorList>
    </citation>
    <scope>NUCLEOTIDE SEQUENCE [LARGE SCALE GENOMIC DNA]</scope>
    <source>
        <strain evidence="1 2">KCTC 33723</strain>
    </source>
</reference>
<evidence type="ECO:0000313" key="1">
    <source>
        <dbReference type="EMBL" id="BBH18940.1"/>
    </source>
</evidence>
<dbReference type="OrthoDB" id="2436717at2"/>
<protein>
    <submittedName>
        <fullName evidence="1">Uncharacterized protein</fullName>
    </submittedName>
</protein>
<organism evidence="1 2">
    <name type="scientific">Paenibacillus baekrokdamisoli</name>
    <dbReference type="NCBI Taxonomy" id="1712516"/>
    <lineage>
        <taxon>Bacteria</taxon>
        <taxon>Bacillati</taxon>
        <taxon>Bacillota</taxon>
        <taxon>Bacilli</taxon>
        <taxon>Bacillales</taxon>
        <taxon>Paenibacillaceae</taxon>
        <taxon>Paenibacillus</taxon>
    </lineage>
</organism>
<gene>
    <name evidence="1" type="ORF">Back11_02850</name>
</gene>
<dbReference type="Proteomes" id="UP000275368">
    <property type="component" value="Chromosome"/>
</dbReference>
<accession>A0A3G9IJ54</accession>
<dbReference type="EMBL" id="AP019308">
    <property type="protein sequence ID" value="BBH18940.1"/>
    <property type="molecule type" value="Genomic_DNA"/>
</dbReference>
<dbReference type="KEGG" id="pbk:Back11_02850"/>